<dbReference type="KEGG" id="osu:NT6N_29290"/>
<dbReference type="AlphaFoldDB" id="A0AAT9FPP1"/>
<feature type="chain" id="PRO_5043366891" description="Ice-binding protein C-terminal domain-containing protein" evidence="1">
    <location>
        <begin position="19"/>
        <end position="246"/>
    </location>
</feature>
<accession>A0AAT9FPP1</accession>
<name>A0AAT9FPP1_9BACT</name>
<protein>
    <recommendedName>
        <fullName evidence="2">Ice-binding protein C-terminal domain-containing protein</fullName>
    </recommendedName>
</protein>
<gene>
    <name evidence="3" type="ORF">NT6N_29290</name>
</gene>
<evidence type="ECO:0000313" key="3">
    <source>
        <dbReference type="EMBL" id="BDS07889.1"/>
    </source>
</evidence>
<feature type="domain" description="Ice-binding protein C-terminal" evidence="2">
    <location>
        <begin position="224"/>
        <end position="245"/>
    </location>
</feature>
<evidence type="ECO:0000259" key="2">
    <source>
        <dbReference type="Pfam" id="PF07589"/>
    </source>
</evidence>
<evidence type="ECO:0000256" key="1">
    <source>
        <dbReference type="SAM" id="SignalP"/>
    </source>
</evidence>
<sequence>MKFHIPILSLLAASSALAVTVVTENFNYADGSLAGFNGGSGWSGAWGATDSTTDPVSQFNIVSGEAIYTGYQGPTQEIVTQSRAFTDSYTIDVNTTLTLTFDIIVNETQLGRGVGISLTDSGAGSEVFIGKQINEGGSANGVHSSIAAGGLDHVVLSGSGSASLTAIFTSDGTDTFVSISDGVETLNGTIAGSQFTFDGLNADGYHRLTTTNGIDNISIDVEVVPEPSSIALLGFGGLALMLRRRK</sequence>
<dbReference type="EMBL" id="AP026866">
    <property type="protein sequence ID" value="BDS07889.1"/>
    <property type="molecule type" value="Genomic_DNA"/>
</dbReference>
<organism evidence="3">
    <name type="scientific">Oceaniferula spumae</name>
    <dbReference type="NCBI Taxonomy" id="2979115"/>
    <lineage>
        <taxon>Bacteria</taxon>
        <taxon>Pseudomonadati</taxon>
        <taxon>Verrucomicrobiota</taxon>
        <taxon>Verrucomicrobiia</taxon>
        <taxon>Verrucomicrobiales</taxon>
        <taxon>Verrucomicrobiaceae</taxon>
        <taxon>Oceaniferula</taxon>
    </lineage>
</organism>
<dbReference type="InterPro" id="IPR013424">
    <property type="entry name" value="Ice-binding_C"/>
</dbReference>
<dbReference type="NCBIfam" id="TIGR02595">
    <property type="entry name" value="PEP_CTERM"/>
    <property type="match status" value="1"/>
</dbReference>
<proteinExistence type="predicted"/>
<reference evidence="3" key="1">
    <citation type="submission" date="2024-07" db="EMBL/GenBank/DDBJ databases">
        <title>Complete genome sequence of Verrucomicrobiaceae bacterium NT6N.</title>
        <authorList>
            <person name="Huang C."/>
            <person name="Takami H."/>
            <person name="Hamasaki K."/>
        </authorList>
    </citation>
    <scope>NUCLEOTIDE SEQUENCE</scope>
    <source>
        <strain evidence="3">NT6N</strain>
    </source>
</reference>
<feature type="signal peptide" evidence="1">
    <location>
        <begin position="1"/>
        <end position="18"/>
    </location>
</feature>
<dbReference type="Pfam" id="PF07589">
    <property type="entry name" value="PEP-CTERM"/>
    <property type="match status" value="1"/>
</dbReference>
<keyword evidence="1" id="KW-0732">Signal</keyword>